<keyword evidence="2 5" id="KW-0067">ATP-binding</keyword>
<feature type="binding site" evidence="5">
    <location>
        <begin position="43"/>
        <end position="50"/>
    </location>
    <ligand>
        <name>ATP</name>
        <dbReference type="ChEBI" id="CHEBI:30616"/>
    </ligand>
</feature>
<keyword evidence="11" id="KW-1185">Reference proteome</keyword>
<proteinExistence type="inferred from homology"/>
<feature type="coiled-coil region" evidence="7">
    <location>
        <begin position="679"/>
        <end position="717"/>
    </location>
</feature>
<dbReference type="InterPro" id="IPR027640">
    <property type="entry name" value="Kinesin-like_fam"/>
</dbReference>
<keyword evidence="6" id="KW-0493">Microtubule</keyword>
<feature type="compositionally biased region" description="Basic and acidic residues" evidence="8">
    <location>
        <begin position="580"/>
        <end position="598"/>
    </location>
</feature>
<evidence type="ECO:0000313" key="11">
    <source>
        <dbReference type="Proteomes" id="UP000037460"/>
    </source>
</evidence>
<dbReference type="PANTHER" id="PTHR47968">
    <property type="entry name" value="CENTROMERE PROTEIN E"/>
    <property type="match status" value="1"/>
</dbReference>
<evidence type="ECO:0000256" key="1">
    <source>
        <dbReference type="ARBA" id="ARBA00022741"/>
    </source>
</evidence>
<evidence type="ECO:0000256" key="7">
    <source>
        <dbReference type="SAM" id="Coils"/>
    </source>
</evidence>
<feature type="domain" description="Kinesin motor" evidence="9">
    <location>
        <begin position="1"/>
        <end position="337"/>
    </location>
</feature>
<dbReference type="GO" id="GO:0005874">
    <property type="term" value="C:microtubule"/>
    <property type="evidence" value="ECO:0007669"/>
    <property type="project" value="UniProtKB-KW"/>
</dbReference>
<dbReference type="EMBL" id="JWZX01001205">
    <property type="protein sequence ID" value="KOO34475.1"/>
    <property type="molecule type" value="Genomic_DNA"/>
</dbReference>
<dbReference type="PANTHER" id="PTHR47968:SF75">
    <property type="entry name" value="CENTROMERE-ASSOCIATED PROTEIN E"/>
    <property type="match status" value="1"/>
</dbReference>
<feature type="region of interest" description="Disordered" evidence="8">
    <location>
        <begin position="765"/>
        <end position="785"/>
    </location>
</feature>
<dbReference type="PRINTS" id="PR00380">
    <property type="entry name" value="KINESINHEAVY"/>
</dbReference>
<dbReference type="Proteomes" id="UP000037460">
    <property type="component" value="Unassembled WGS sequence"/>
</dbReference>
<evidence type="ECO:0000256" key="8">
    <source>
        <dbReference type="SAM" id="MobiDB-lite"/>
    </source>
</evidence>
<dbReference type="CDD" id="cd00106">
    <property type="entry name" value="KISc"/>
    <property type="match status" value="1"/>
</dbReference>
<dbReference type="OrthoDB" id="3176171at2759"/>
<evidence type="ECO:0000256" key="6">
    <source>
        <dbReference type="RuleBase" id="RU000394"/>
    </source>
</evidence>
<dbReference type="GO" id="GO:0005524">
    <property type="term" value="F:ATP binding"/>
    <property type="evidence" value="ECO:0007669"/>
    <property type="project" value="UniProtKB-UniRule"/>
</dbReference>
<evidence type="ECO:0000256" key="5">
    <source>
        <dbReference type="PROSITE-ProRule" id="PRU00283"/>
    </source>
</evidence>
<feature type="coiled-coil region" evidence="7">
    <location>
        <begin position="350"/>
        <end position="377"/>
    </location>
</feature>
<evidence type="ECO:0000313" key="10">
    <source>
        <dbReference type="EMBL" id="KOO34475.1"/>
    </source>
</evidence>
<feature type="region of interest" description="Disordered" evidence="8">
    <location>
        <begin position="446"/>
        <end position="485"/>
    </location>
</feature>
<dbReference type="PROSITE" id="PS00411">
    <property type="entry name" value="KINESIN_MOTOR_1"/>
    <property type="match status" value="1"/>
</dbReference>
<feature type="region of interest" description="Disordered" evidence="8">
    <location>
        <begin position="530"/>
        <end position="598"/>
    </location>
</feature>
<keyword evidence="4 5" id="KW-0505">Motor protein</keyword>
<dbReference type="Pfam" id="PF00225">
    <property type="entry name" value="Kinesin"/>
    <property type="match status" value="1"/>
</dbReference>
<feature type="compositionally biased region" description="Low complexity" evidence="8">
    <location>
        <begin position="454"/>
        <end position="478"/>
    </location>
</feature>
<feature type="coiled-coil region" evidence="7">
    <location>
        <begin position="402"/>
        <end position="436"/>
    </location>
</feature>
<dbReference type="AlphaFoldDB" id="A0A0M0K6P8"/>
<dbReference type="Gene3D" id="3.40.850.10">
    <property type="entry name" value="Kinesin motor domain"/>
    <property type="match status" value="1"/>
</dbReference>
<dbReference type="SMART" id="SM00129">
    <property type="entry name" value="KISc"/>
    <property type="match status" value="1"/>
</dbReference>
<comment type="caution">
    <text evidence="10">The sequence shown here is derived from an EMBL/GenBank/DDBJ whole genome shotgun (WGS) entry which is preliminary data.</text>
</comment>
<sequence>MNAFSFDGVFGPETPQAEVFARAVEPQVSACLQGFNSTVFCYGPSGTGKSYTCYGPSGAVGSGGDADAAKWAASAGAGMIPRATEHLFAAIERGGALQHERFLLRVSFLQLYRESLSDLLAPVGGAALALREDPHRGVFVEGLTEVAVRTPQQVWALAARGQRARSTAATKANDASSRSHAIFTVIVEQTVVTASSAGDALDPAAVAAAAPAAATPAGGSNSTVGTAAAALKLSRLNLVDLAGSERAAMMGENADRLEESKKINLSLSALAKVISTLVDARGRAVHVPYRDSKLTRLLQDSLGGNCRTAMIACVSPLGAVAEDTMTTLHFASRAKTIQNHARVNLQSNDNAVSSSLLAQYEAQLAQLREQLAQAESARVTDATPGVEAERLESERCAAEAALAQCVREYAKERAQKVRLQQQISALQKRLLRTQIDELQGKVLIGGRPLDEDSSAAAETPSEAPSSAARVADAASAPDHPSLSDTQTALAAERRRADKLEGRVRALAARVQELTHELEVCRTALAKASGVKENGQENGAASAADEGSHKPKPSGAGPGCGESAEAGTAPALDAKQSADVARLRRERDASAQAAKEHERRANRLAQELAALQEANTKQKEQLMSETRTALRNAQKEADKTARRVVALSAEHEKALATLATERDVHAVRMAELEATCGRLVKQANSRAEEAAAAADEVRRSMEQQKAAHSTLLADVEERAAAHMQAGAERLAMQMESAQVHHAKRVAELEERLGAVQRRAEEVEEAFEADRSRHEHELSEAQAAVRDERARAEESLRQARTQTAAAEAAAIAASTEAEEAVKVAQVELQTAKKRAKDAEDAAAKATADARSIVEAVRAEGAATKAAVAQDGGMP</sequence>
<dbReference type="PROSITE" id="PS50067">
    <property type="entry name" value="KINESIN_MOTOR_2"/>
    <property type="match status" value="1"/>
</dbReference>
<dbReference type="GO" id="GO:0007018">
    <property type="term" value="P:microtubule-based movement"/>
    <property type="evidence" value="ECO:0007669"/>
    <property type="project" value="InterPro"/>
</dbReference>
<dbReference type="InterPro" id="IPR036961">
    <property type="entry name" value="Kinesin_motor_dom_sf"/>
</dbReference>
<evidence type="ECO:0000256" key="3">
    <source>
        <dbReference type="ARBA" id="ARBA00023054"/>
    </source>
</evidence>
<reference evidence="11" key="1">
    <citation type="journal article" date="2015" name="PLoS Genet.">
        <title>Genome Sequence and Transcriptome Analyses of Chrysochromulina tobin: Metabolic Tools for Enhanced Algal Fitness in the Prominent Order Prymnesiales (Haptophyceae).</title>
        <authorList>
            <person name="Hovde B.T."/>
            <person name="Deodato C.R."/>
            <person name="Hunsperger H.M."/>
            <person name="Ryken S.A."/>
            <person name="Yost W."/>
            <person name="Jha R.K."/>
            <person name="Patterson J."/>
            <person name="Monnat R.J. Jr."/>
            <person name="Barlow S.B."/>
            <person name="Starkenburg S.R."/>
            <person name="Cattolico R.A."/>
        </authorList>
    </citation>
    <scope>NUCLEOTIDE SEQUENCE</scope>
    <source>
        <strain evidence="11">CCMP291</strain>
    </source>
</reference>
<gene>
    <name evidence="10" type="ORF">Ctob_015271</name>
</gene>
<dbReference type="InterPro" id="IPR027417">
    <property type="entry name" value="P-loop_NTPase"/>
</dbReference>
<keyword evidence="3 7" id="KW-0175">Coiled coil</keyword>
<evidence type="ECO:0000259" key="9">
    <source>
        <dbReference type="PROSITE" id="PS50067"/>
    </source>
</evidence>
<dbReference type="InterPro" id="IPR019821">
    <property type="entry name" value="Kinesin_motor_CS"/>
</dbReference>
<dbReference type="SUPFAM" id="SSF52540">
    <property type="entry name" value="P-loop containing nucleoside triphosphate hydrolases"/>
    <property type="match status" value="1"/>
</dbReference>
<name>A0A0M0K6P8_9EUKA</name>
<dbReference type="GO" id="GO:0008017">
    <property type="term" value="F:microtubule binding"/>
    <property type="evidence" value="ECO:0007669"/>
    <property type="project" value="InterPro"/>
</dbReference>
<accession>A0A0M0K6P8</accession>
<dbReference type="GO" id="GO:0003777">
    <property type="term" value="F:microtubule motor activity"/>
    <property type="evidence" value="ECO:0007669"/>
    <property type="project" value="InterPro"/>
</dbReference>
<organism evidence="10 11">
    <name type="scientific">Chrysochromulina tobinii</name>
    <dbReference type="NCBI Taxonomy" id="1460289"/>
    <lineage>
        <taxon>Eukaryota</taxon>
        <taxon>Haptista</taxon>
        <taxon>Haptophyta</taxon>
        <taxon>Prymnesiophyceae</taxon>
        <taxon>Prymnesiales</taxon>
        <taxon>Chrysochromulinaceae</taxon>
        <taxon>Chrysochromulina</taxon>
    </lineage>
</organism>
<feature type="region of interest" description="Disordered" evidence="8">
    <location>
        <begin position="615"/>
        <end position="634"/>
    </location>
</feature>
<protein>
    <recommendedName>
        <fullName evidence="6">Kinesin-like protein</fullName>
    </recommendedName>
</protein>
<evidence type="ECO:0000256" key="4">
    <source>
        <dbReference type="ARBA" id="ARBA00023175"/>
    </source>
</evidence>
<comment type="similarity">
    <text evidence="5 6">Belongs to the TRAFAC class myosin-kinesin ATPase superfamily. Kinesin family.</text>
</comment>
<keyword evidence="1 5" id="KW-0547">Nucleotide-binding</keyword>
<feature type="compositionally biased region" description="Basic and acidic residues" evidence="8">
    <location>
        <begin position="766"/>
        <end position="785"/>
    </location>
</feature>
<dbReference type="InterPro" id="IPR001752">
    <property type="entry name" value="Kinesin_motor_dom"/>
</dbReference>
<evidence type="ECO:0000256" key="2">
    <source>
        <dbReference type="ARBA" id="ARBA00022840"/>
    </source>
</evidence>